<sequence>MKEEHSATVQHSSCYPWNCSKHRPVMAPDGEYVCTKCGIVLSDSGSDLPEDEKIDSSLSSSSSPITDSQVQNPRSNISLFLSHKLGGSEVRNLPGLSTARSLEIANREDDDYTSDKGGKKKDRSKKKKKKGAIPYLSRFSNACSKLGLTHAESEHAWHLFSRLCDELRNPDAHIVINTSEIACYTIAAGVAATTKRVLGERAIANAVMFAFHSKSVRDLYCIRRIVETHSEAVTGISKPALTASAKWIRGRY</sequence>
<dbReference type="STRING" id="1459636.NTE_03373"/>
<feature type="region of interest" description="Disordered" evidence="1">
    <location>
        <begin position="108"/>
        <end position="129"/>
    </location>
</feature>
<evidence type="ECO:0000313" key="3">
    <source>
        <dbReference type="Proteomes" id="UP000028194"/>
    </source>
</evidence>
<dbReference type="KEGG" id="nev:NTE_03373"/>
<reference evidence="2 3" key="1">
    <citation type="journal article" date="2014" name="PLoS ONE">
        <title>Genome Sequence of Candidatus Nitrososphaera evergladensis from Group I.1b Enriched from Everglades Soil Reveals Novel Genomic Features of the Ammonia-Oxidizing Archaea.</title>
        <authorList>
            <person name="Zhalnina K.V."/>
            <person name="Dias R."/>
            <person name="Leonard M.T."/>
            <person name="Dorr de Quadros P."/>
            <person name="Camargo F.A."/>
            <person name="Drew J.C."/>
            <person name="Farmerie W.G."/>
            <person name="Daroub S.H."/>
            <person name="Triplett E.W."/>
        </authorList>
    </citation>
    <scope>NUCLEOTIDE SEQUENCE [LARGE SCALE GENOMIC DNA]</scope>
    <source>
        <strain evidence="2 3">SR1</strain>
    </source>
</reference>
<dbReference type="AlphaFoldDB" id="A0A075MUQ7"/>
<feature type="region of interest" description="Disordered" evidence="1">
    <location>
        <begin position="47"/>
        <end position="71"/>
    </location>
</feature>
<keyword evidence="3" id="KW-1185">Reference proteome</keyword>
<name>A0A075MUQ7_9ARCH</name>
<evidence type="ECO:0000256" key="1">
    <source>
        <dbReference type="SAM" id="MobiDB-lite"/>
    </source>
</evidence>
<dbReference type="Gene3D" id="1.10.472.170">
    <property type="match status" value="1"/>
</dbReference>
<proteinExistence type="predicted"/>
<dbReference type="EMBL" id="CP007174">
    <property type="protein sequence ID" value="AIF85401.1"/>
    <property type="molecule type" value="Genomic_DNA"/>
</dbReference>
<organism evidence="2 3">
    <name type="scientific">Candidatus Nitrososphaera evergladensis SR1</name>
    <dbReference type="NCBI Taxonomy" id="1459636"/>
    <lineage>
        <taxon>Archaea</taxon>
        <taxon>Nitrososphaerota</taxon>
        <taxon>Nitrososphaeria</taxon>
        <taxon>Nitrososphaerales</taxon>
        <taxon>Nitrososphaeraceae</taxon>
        <taxon>Nitrososphaera</taxon>
    </lineage>
</organism>
<accession>A0A075MUQ7</accession>
<feature type="compositionally biased region" description="Basic residues" evidence="1">
    <location>
        <begin position="118"/>
        <end position="129"/>
    </location>
</feature>
<dbReference type="Proteomes" id="UP000028194">
    <property type="component" value="Chromosome"/>
</dbReference>
<evidence type="ECO:0000313" key="2">
    <source>
        <dbReference type="EMBL" id="AIF85401.1"/>
    </source>
</evidence>
<gene>
    <name evidence="2" type="ORF">NTE_03373</name>
</gene>
<protein>
    <submittedName>
        <fullName evidence="2">Uncharacterized protein</fullName>
    </submittedName>
</protein>
<dbReference type="HOGENOM" id="CLU_1100918_0_0_2"/>